<feature type="domain" description="Glycosyl transferase family 1" evidence="1">
    <location>
        <begin position="207"/>
        <end position="368"/>
    </location>
</feature>
<protein>
    <recommendedName>
        <fullName evidence="1">Glycosyl transferase family 1 domain-containing protein</fullName>
    </recommendedName>
</protein>
<evidence type="ECO:0000313" key="3">
    <source>
        <dbReference type="Proteomes" id="UP000094723"/>
    </source>
</evidence>
<proteinExistence type="predicted"/>
<dbReference type="RefSeq" id="WP_069468945.1">
    <property type="nucleotide sequence ID" value="NZ_CP017107.1"/>
</dbReference>
<dbReference type="AlphaFoldDB" id="A0A1D7TQS5"/>
<dbReference type="InterPro" id="IPR001296">
    <property type="entry name" value="Glyco_trans_1"/>
</dbReference>
<dbReference type="PANTHER" id="PTHR12526:SF630">
    <property type="entry name" value="GLYCOSYLTRANSFERASE"/>
    <property type="match status" value="1"/>
</dbReference>
<dbReference type="Pfam" id="PF00534">
    <property type="entry name" value="Glycos_transf_1"/>
    <property type="match status" value="1"/>
</dbReference>
<accession>A0A1D7TQS5</accession>
<sequence>MSLLFIQGGSRWKFDGEGNIYTDSNFNDNVWKRYRKLDDELVVLLRKEQKIYSKKEASEKFNKFDDSKMKYIATPDLYKPWRNAFNLAIRKEIMDTVDHAVKNSDRVIIRSLGNIYTNTALNSALKYDKPFLVEVTGFSRETLWYHSMRGKIVSIYKELQYKRLIKKADYASYVTKEALQKRYSGPKNKLGCSDVELKIDTSALEKRIHKIKNKDAEKFILGTAAFLDVKWKGQKYVIKAIADLKNKGITGIEYQLIGSGTGKKLIRYAKKLGVENEVKVIGALPHSEVWKWYDSIDVYVQPSFSEGLCRSIVEAMSRACPIICSDVGGNYELIEKDFLFQKAKSSEISKLINLLSNNKEVLLKQAERNFKTAKDFDKEVLDRKRNTFYKEWVSNGK</sequence>
<evidence type="ECO:0000313" key="2">
    <source>
        <dbReference type="EMBL" id="AOO73310.1"/>
    </source>
</evidence>
<name>A0A1D7TQS5_9LACO</name>
<dbReference type="GO" id="GO:0016757">
    <property type="term" value="F:glycosyltransferase activity"/>
    <property type="evidence" value="ECO:0007669"/>
    <property type="project" value="InterPro"/>
</dbReference>
<dbReference type="EMBL" id="CP017107">
    <property type="protein sequence ID" value="AOO73310.1"/>
    <property type="molecule type" value="Genomic_DNA"/>
</dbReference>
<organism evidence="2 3">
    <name type="scientific">Ligilactobacillus salivarius</name>
    <dbReference type="NCBI Taxonomy" id="1624"/>
    <lineage>
        <taxon>Bacteria</taxon>
        <taxon>Bacillati</taxon>
        <taxon>Bacillota</taxon>
        <taxon>Bacilli</taxon>
        <taxon>Lactobacillales</taxon>
        <taxon>Lactobacillaceae</taxon>
        <taxon>Ligilactobacillus</taxon>
    </lineage>
</organism>
<dbReference type="CDD" id="cd03801">
    <property type="entry name" value="GT4_PimA-like"/>
    <property type="match status" value="1"/>
</dbReference>
<gene>
    <name evidence="2" type="ORF">BHF65_03370</name>
</gene>
<reference evidence="2 3" key="1">
    <citation type="submission" date="2016-09" db="EMBL/GenBank/DDBJ databases">
        <title>Complete Genome Sequence of Lactobacillus salivarius Jin.</title>
        <authorList>
            <person name="Jin N."/>
            <person name="Li C."/>
            <person name="Wang M."/>
            <person name="Ren D."/>
            <person name="Di Y."/>
            <person name="Pan R."/>
            <person name="Du S."/>
            <person name="Lu H."/>
            <person name="Li X."/>
            <person name="Tian M."/>
        </authorList>
    </citation>
    <scope>NUCLEOTIDE SEQUENCE [LARGE SCALE GENOMIC DNA]</scope>
    <source>
        <strain evidence="2 3">CICC 23174</strain>
    </source>
</reference>
<dbReference type="Gene3D" id="3.40.50.2000">
    <property type="entry name" value="Glycogen Phosphorylase B"/>
    <property type="match status" value="2"/>
</dbReference>
<dbReference type="PANTHER" id="PTHR12526">
    <property type="entry name" value="GLYCOSYLTRANSFERASE"/>
    <property type="match status" value="1"/>
</dbReference>
<dbReference type="Proteomes" id="UP000094723">
    <property type="component" value="Chromosome"/>
</dbReference>
<evidence type="ECO:0000259" key="1">
    <source>
        <dbReference type="Pfam" id="PF00534"/>
    </source>
</evidence>
<dbReference type="SUPFAM" id="SSF53756">
    <property type="entry name" value="UDP-Glycosyltransferase/glycogen phosphorylase"/>
    <property type="match status" value="1"/>
</dbReference>